<reference evidence="3" key="1">
    <citation type="journal article" date="2023" name="Mol. Phylogenet. Evol.">
        <title>Genome-scale phylogeny and comparative genomics of the fungal order Sordariales.</title>
        <authorList>
            <person name="Hensen N."/>
            <person name="Bonometti L."/>
            <person name="Westerberg I."/>
            <person name="Brannstrom I.O."/>
            <person name="Guillou S."/>
            <person name="Cros-Aarteil S."/>
            <person name="Calhoun S."/>
            <person name="Haridas S."/>
            <person name="Kuo A."/>
            <person name="Mondo S."/>
            <person name="Pangilinan J."/>
            <person name="Riley R."/>
            <person name="LaButti K."/>
            <person name="Andreopoulos B."/>
            <person name="Lipzen A."/>
            <person name="Chen C."/>
            <person name="Yan M."/>
            <person name="Daum C."/>
            <person name="Ng V."/>
            <person name="Clum A."/>
            <person name="Steindorff A."/>
            <person name="Ohm R.A."/>
            <person name="Martin F."/>
            <person name="Silar P."/>
            <person name="Natvig D.O."/>
            <person name="Lalanne C."/>
            <person name="Gautier V."/>
            <person name="Ament-Velasquez S.L."/>
            <person name="Kruys A."/>
            <person name="Hutchinson M.I."/>
            <person name="Powell A.J."/>
            <person name="Barry K."/>
            <person name="Miller A.N."/>
            <person name="Grigoriev I.V."/>
            <person name="Debuchy R."/>
            <person name="Gladieux P."/>
            <person name="Hiltunen Thoren M."/>
            <person name="Johannesson H."/>
        </authorList>
    </citation>
    <scope>NUCLEOTIDE SEQUENCE</scope>
    <source>
        <strain evidence="3">CBS 626.80</strain>
    </source>
</reference>
<feature type="region of interest" description="Disordered" evidence="1">
    <location>
        <begin position="103"/>
        <end position="125"/>
    </location>
</feature>
<sequence length="216" mass="23109">MDFLASFQGHCPLHFPVNANGMASFGNDGDQIHWDGLDLEQAADPFVCLCPEAYGFSLPYPGDHDGDSENAGGLVQAGYSAGNNMTAVGQSLAHKVPAPGTISNNANFPKSQEAFGSASAEPTGSQTPCTKVYTCDYCGSVSAKTPRDFSRHLATKKHRKNAISGIRNGRKEAVMSPANPSTGFRCPVPPCDKVIQRKDNLWRHIAKMHEISDRGA</sequence>
<evidence type="ECO:0000256" key="1">
    <source>
        <dbReference type="SAM" id="MobiDB-lite"/>
    </source>
</evidence>
<dbReference type="PROSITE" id="PS00028">
    <property type="entry name" value="ZINC_FINGER_C2H2_1"/>
    <property type="match status" value="1"/>
</dbReference>
<comment type="caution">
    <text evidence="3">The sequence shown here is derived from an EMBL/GenBank/DDBJ whole genome shotgun (WGS) entry which is preliminary data.</text>
</comment>
<reference evidence="3" key="2">
    <citation type="submission" date="2023-06" db="EMBL/GenBank/DDBJ databases">
        <authorList>
            <consortium name="Lawrence Berkeley National Laboratory"/>
            <person name="Mondo S.J."/>
            <person name="Hensen N."/>
            <person name="Bonometti L."/>
            <person name="Westerberg I."/>
            <person name="Brannstrom I.O."/>
            <person name="Guillou S."/>
            <person name="Cros-Aarteil S."/>
            <person name="Calhoun S."/>
            <person name="Haridas S."/>
            <person name="Kuo A."/>
            <person name="Pangilinan J."/>
            <person name="Riley R."/>
            <person name="Labutti K."/>
            <person name="Andreopoulos B."/>
            <person name="Lipzen A."/>
            <person name="Chen C."/>
            <person name="Yanf M."/>
            <person name="Daum C."/>
            <person name="Ng V."/>
            <person name="Clum A."/>
            <person name="Steindorff A."/>
            <person name="Ohm R."/>
            <person name="Martin F."/>
            <person name="Silar P."/>
            <person name="Natvig D."/>
            <person name="Lalanne C."/>
            <person name="Gautier V."/>
            <person name="Ament-Velasquez S.L."/>
            <person name="Kruys A."/>
            <person name="Hutchinson M.I."/>
            <person name="Powell A.J."/>
            <person name="Barry K."/>
            <person name="Miller A.N."/>
            <person name="Grigoriev I.V."/>
            <person name="Debuchy R."/>
            <person name="Gladieux P."/>
            <person name="Thoren M.H."/>
            <person name="Johannesson H."/>
        </authorList>
    </citation>
    <scope>NUCLEOTIDE SEQUENCE</scope>
    <source>
        <strain evidence="3">CBS 626.80</strain>
    </source>
</reference>
<organism evidence="3 4">
    <name type="scientific">Pseudoneurospora amorphoporcata</name>
    <dbReference type="NCBI Taxonomy" id="241081"/>
    <lineage>
        <taxon>Eukaryota</taxon>
        <taxon>Fungi</taxon>
        <taxon>Dikarya</taxon>
        <taxon>Ascomycota</taxon>
        <taxon>Pezizomycotina</taxon>
        <taxon>Sordariomycetes</taxon>
        <taxon>Sordariomycetidae</taxon>
        <taxon>Sordariales</taxon>
        <taxon>Sordariaceae</taxon>
        <taxon>Pseudoneurospora</taxon>
    </lineage>
</organism>
<feature type="domain" description="C2H2-type" evidence="2">
    <location>
        <begin position="186"/>
        <end position="209"/>
    </location>
</feature>
<dbReference type="AlphaFoldDB" id="A0AAN6NZK1"/>
<evidence type="ECO:0000313" key="3">
    <source>
        <dbReference type="EMBL" id="KAK3953849.1"/>
    </source>
</evidence>
<protein>
    <recommendedName>
        <fullName evidence="2">C2H2-type domain-containing protein</fullName>
    </recommendedName>
</protein>
<gene>
    <name evidence="3" type="ORF">QBC32DRAFT_338001</name>
</gene>
<name>A0AAN6NZK1_9PEZI</name>
<dbReference type="SMART" id="SM00355">
    <property type="entry name" value="ZnF_C2H2"/>
    <property type="match status" value="2"/>
</dbReference>
<dbReference type="InterPro" id="IPR013087">
    <property type="entry name" value="Znf_C2H2_type"/>
</dbReference>
<evidence type="ECO:0000313" key="4">
    <source>
        <dbReference type="Proteomes" id="UP001303222"/>
    </source>
</evidence>
<dbReference type="Gene3D" id="3.30.160.60">
    <property type="entry name" value="Classic Zinc Finger"/>
    <property type="match status" value="1"/>
</dbReference>
<dbReference type="EMBL" id="MU859099">
    <property type="protein sequence ID" value="KAK3953849.1"/>
    <property type="molecule type" value="Genomic_DNA"/>
</dbReference>
<proteinExistence type="predicted"/>
<accession>A0AAN6NZK1</accession>
<dbReference type="Proteomes" id="UP001303222">
    <property type="component" value="Unassembled WGS sequence"/>
</dbReference>
<evidence type="ECO:0000259" key="2">
    <source>
        <dbReference type="PROSITE" id="PS00028"/>
    </source>
</evidence>
<keyword evidence="4" id="KW-1185">Reference proteome</keyword>